<feature type="compositionally biased region" description="Gly residues" evidence="14">
    <location>
        <begin position="181"/>
        <end position="201"/>
    </location>
</feature>
<name>A0A5N6T0K8_ASPPS</name>
<dbReference type="GeneID" id="43643610"/>
<dbReference type="EMBL" id="ML743564">
    <property type="protein sequence ID" value="KAE8139917.1"/>
    <property type="molecule type" value="Genomic_DNA"/>
</dbReference>
<accession>A0A5N6T0K8</accession>
<evidence type="ECO:0000256" key="10">
    <source>
        <dbReference type="ARBA" id="ARBA00023172"/>
    </source>
</evidence>
<feature type="compositionally biased region" description="Basic and acidic residues" evidence="14">
    <location>
        <begin position="298"/>
        <end position="338"/>
    </location>
</feature>
<comment type="similarity">
    <text evidence="3">Belongs to the EME1/MMS4 family.</text>
</comment>
<dbReference type="FunFam" id="3.40.50.10130:FF:000010">
    <property type="entry name" value="Crossover junction endonuclease eme1"/>
    <property type="match status" value="1"/>
</dbReference>
<dbReference type="Gene3D" id="3.40.50.10130">
    <property type="match status" value="1"/>
</dbReference>
<dbReference type="GO" id="GO:0046872">
    <property type="term" value="F:metal ion binding"/>
    <property type="evidence" value="ECO:0007669"/>
    <property type="project" value="UniProtKB-KW"/>
</dbReference>
<dbReference type="GO" id="GO:0008821">
    <property type="term" value="F:crossover junction DNA endonuclease activity"/>
    <property type="evidence" value="ECO:0007669"/>
    <property type="project" value="TreeGrafter"/>
</dbReference>
<feature type="region of interest" description="Disordered" evidence="14">
    <location>
        <begin position="245"/>
        <end position="338"/>
    </location>
</feature>
<feature type="compositionally biased region" description="Low complexity" evidence="14">
    <location>
        <begin position="518"/>
        <end position="530"/>
    </location>
</feature>
<evidence type="ECO:0000259" key="15">
    <source>
        <dbReference type="SMART" id="SM00891"/>
    </source>
</evidence>
<dbReference type="GO" id="GO:0048476">
    <property type="term" value="C:Holliday junction resolvase complex"/>
    <property type="evidence" value="ECO:0007669"/>
    <property type="project" value="InterPro"/>
</dbReference>
<dbReference type="InterPro" id="IPR033310">
    <property type="entry name" value="Mms4/EME1/EME2"/>
</dbReference>
<evidence type="ECO:0000256" key="1">
    <source>
        <dbReference type="ARBA" id="ARBA00001946"/>
    </source>
</evidence>
<feature type="compositionally biased region" description="Acidic residues" evidence="14">
    <location>
        <begin position="270"/>
        <end position="279"/>
    </location>
</feature>
<dbReference type="Pfam" id="PF21292">
    <property type="entry name" value="EME1-MUS81_C"/>
    <property type="match status" value="1"/>
</dbReference>
<dbReference type="CDD" id="cd20085">
    <property type="entry name" value="XPF_nuclease_Mms4"/>
    <property type="match status" value="1"/>
</dbReference>
<dbReference type="AlphaFoldDB" id="A0A5N6T0K8"/>
<evidence type="ECO:0000256" key="2">
    <source>
        <dbReference type="ARBA" id="ARBA00004123"/>
    </source>
</evidence>
<dbReference type="PANTHER" id="PTHR21077">
    <property type="entry name" value="EME1 PROTEIN"/>
    <property type="match status" value="1"/>
</dbReference>
<feature type="compositionally biased region" description="Acidic residues" evidence="14">
    <location>
        <begin position="169"/>
        <end position="179"/>
    </location>
</feature>
<gene>
    <name evidence="16" type="ORF">BDV38DRAFT_280831</name>
</gene>
<sequence length="683" mass="75631">MPEVINLLSSTPPLPPPSYQPRRPSIPSSPIPPPPRPFTLPILSSDWDLPEPTYNDDDNNNVNNNINKNNDNDNDKINPPKRPRLNEEEPTSPPKPPSVKPARKTHIPASRNPLFLFSDDILPSSDGIRPCEGGGGEEEDPIVFTSSAPGPGSAVGVREGGGRGVDTITIDDDDDDDDYGLIGGGVGSGHGHGHGKGGMGRGDTRDEIEGFSDEIAISDLNELLELDTTAHKRPGLSSRTASLLASLDRSNLGARSSGGVSSGRRGRVDMEEEVDEVDEVVQPRKPKAPRRTATKPTSADKEAKAQEREAKKAQREQEKQLEKERKQKAKEEKAREKQLAADLAEVNKLKVDKKESTPEMIIDLAEEFEGTSVGNQTVEVMKRLKVEQTFFESEIPKVVKWRRKVTARYNDTLGHWEPCPFHIRGEEHVLVLLTAQEFVDMVIDTSPTTNDLDHHVHRLKSTYPNYTPIYLIEGLTAWMRKNNNSRNRAYQAEVRRQYSQSQTQDQPASINSRRKKTTTSSKPETTPSVSDDTIEDALLSLQVTHSCLIHHTNAPPDSAEWIKNFTEHISTVPYRRERMEGNDSAFCMDGGQVKPGENKSDTFIKMLQEVNRVTASMAYGIATQYPSAVDLVRGMRRHGPAMLEDVKKSANRNGALTDSRIGPAASKRLYKVFMGLDPSATDI</sequence>
<keyword evidence="17" id="KW-1185">Reference proteome</keyword>
<feature type="compositionally biased region" description="Low complexity" evidence="14">
    <location>
        <begin position="60"/>
        <end position="69"/>
    </location>
</feature>
<dbReference type="InterPro" id="IPR047521">
    <property type="entry name" value="XPF_nuclease_EME1_ascomycetes"/>
</dbReference>
<comment type="subcellular location">
    <subcellularLocation>
        <location evidence="2">Nucleus</location>
    </subcellularLocation>
</comment>
<evidence type="ECO:0000256" key="4">
    <source>
        <dbReference type="ARBA" id="ARBA00022722"/>
    </source>
</evidence>
<evidence type="ECO:0000256" key="3">
    <source>
        <dbReference type="ARBA" id="ARBA00005313"/>
    </source>
</evidence>
<keyword evidence="8" id="KW-0378">Hydrolase</keyword>
<evidence type="ECO:0000313" key="17">
    <source>
        <dbReference type="Proteomes" id="UP000325672"/>
    </source>
</evidence>
<dbReference type="GO" id="GO:0031573">
    <property type="term" value="P:mitotic intra-S DNA damage checkpoint signaling"/>
    <property type="evidence" value="ECO:0007669"/>
    <property type="project" value="TreeGrafter"/>
</dbReference>
<evidence type="ECO:0000313" key="16">
    <source>
        <dbReference type="EMBL" id="KAE8139917.1"/>
    </source>
</evidence>
<evidence type="ECO:0000256" key="5">
    <source>
        <dbReference type="ARBA" id="ARBA00022723"/>
    </source>
</evidence>
<keyword evidence="7" id="KW-0227">DNA damage</keyword>
<keyword evidence="6" id="KW-0255">Endonuclease</keyword>
<keyword evidence="13" id="KW-0469">Meiosis</keyword>
<feature type="domain" description="ERCC4" evidence="15">
    <location>
        <begin position="359"/>
        <end position="636"/>
    </location>
</feature>
<feature type="compositionally biased region" description="Low complexity" evidence="14">
    <location>
        <begin position="245"/>
        <end position="263"/>
    </location>
</feature>
<keyword evidence="9" id="KW-0460">Magnesium</keyword>
<reference evidence="16 17" key="1">
    <citation type="submission" date="2019-04" db="EMBL/GenBank/DDBJ databases">
        <title>Friends and foes A comparative genomics study of 23 Aspergillus species from section Flavi.</title>
        <authorList>
            <consortium name="DOE Joint Genome Institute"/>
            <person name="Kjaerbolling I."/>
            <person name="Vesth T."/>
            <person name="Frisvad J.C."/>
            <person name="Nybo J.L."/>
            <person name="Theobald S."/>
            <person name="Kildgaard S."/>
            <person name="Isbrandt T."/>
            <person name="Kuo A."/>
            <person name="Sato A."/>
            <person name="Lyhne E.K."/>
            <person name="Kogle M.E."/>
            <person name="Wiebenga A."/>
            <person name="Kun R.S."/>
            <person name="Lubbers R.J."/>
            <person name="Makela M.R."/>
            <person name="Barry K."/>
            <person name="Chovatia M."/>
            <person name="Clum A."/>
            <person name="Daum C."/>
            <person name="Haridas S."/>
            <person name="He G."/>
            <person name="LaButti K."/>
            <person name="Lipzen A."/>
            <person name="Mondo S."/>
            <person name="Riley R."/>
            <person name="Salamov A."/>
            <person name="Simmons B.A."/>
            <person name="Magnuson J.K."/>
            <person name="Henrissat B."/>
            <person name="Mortensen U.H."/>
            <person name="Larsen T.O."/>
            <person name="Devries R.P."/>
            <person name="Grigoriev I.V."/>
            <person name="Machida M."/>
            <person name="Baker S.E."/>
            <person name="Andersen M.R."/>
        </authorList>
    </citation>
    <scope>NUCLEOTIDE SEQUENCE [LARGE SCALE GENOMIC DNA]</scope>
    <source>
        <strain evidence="16 17">CBS 117625</strain>
    </source>
</reference>
<feature type="compositionally biased region" description="Pro residues" evidence="14">
    <location>
        <begin position="27"/>
        <end position="38"/>
    </location>
</feature>
<dbReference type="InterPro" id="IPR042530">
    <property type="entry name" value="EME1/EME2_C"/>
</dbReference>
<keyword evidence="4" id="KW-0540">Nuclease</keyword>
<evidence type="ECO:0000256" key="14">
    <source>
        <dbReference type="SAM" id="MobiDB-lite"/>
    </source>
</evidence>
<dbReference type="PANTHER" id="PTHR21077:SF5">
    <property type="entry name" value="CROSSOVER JUNCTION ENDONUCLEASE MMS4"/>
    <property type="match status" value="1"/>
</dbReference>
<feature type="compositionally biased region" description="Basic residues" evidence="14">
    <location>
        <begin position="284"/>
        <end position="293"/>
    </location>
</feature>
<dbReference type="Pfam" id="PF02732">
    <property type="entry name" value="ERCC4"/>
    <property type="match status" value="1"/>
</dbReference>
<keyword evidence="5" id="KW-0479">Metal-binding</keyword>
<comment type="cofactor">
    <cofactor evidence="1">
        <name>Mg(2+)</name>
        <dbReference type="ChEBI" id="CHEBI:18420"/>
    </cofactor>
</comment>
<keyword evidence="10" id="KW-0233">DNA recombination</keyword>
<dbReference type="SMART" id="SM00891">
    <property type="entry name" value="ERCC4"/>
    <property type="match status" value="1"/>
</dbReference>
<feature type="region of interest" description="Disordered" evidence="14">
    <location>
        <begin position="1"/>
        <end position="212"/>
    </location>
</feature>
<organism evidence="16 17">
    <name type="scientific">Aspergillus pseudotamarii</name>
    <dbReference type="NCBI Taxonomy" id="132259"/>
    <lineage>
        <taxon>Eukaryota</taxon>
        <taxon>Fungi</taxon>
        <taxon>Dikarya</taxon>
        <taxon>Ascomycota</taxon>
        <taxon>Pezizomycotina</taxon>
        <taxon>Eurotiomycetes</taxon>
        <taxon>Eurotiomycetidae</taxon>
        <taxon>Eurotiales</taxon>
        <taxon>Aspergillaceae</taxon>
        <taxon>Aspergillus</taxon>
        <taxon>Aspergillus subgen. Circumdati</taxon>
    </lineage>
</organism>
<dbReference type="RefSeq" id="XP_031915980.1">
    <property type="nucleotide sequence ID" value="XM_032059400.1"/>
</dbReference>
<dbReference type="GO" id="GO:0005634">
    <property type="term" value="C:nucleus"/>
    <property type="evidence" value="ECO:0007669"/>
    <property type="project" value="UniProtKB-SubCell"/>
</dbReference>
<evidence type="ECO:0000256" key="7">
    <source>
        <dbReference type="ARBA" id="ARBA00022763"/>
    </source>
</evidence>
<evidence type="ECO:0000256" key="12">
    <source>
        <dbReference type="ARBA" id="ARBA00023242"/>
    </source>
</evidence>
<dbReference type="GO" id="GO:0031297">
    <property type="term" value="P:replication fork processing"/>
    <property type="evidence" value="ECO:0007669"/>
    <property type="project" value="TreeGrafter"/>
</dbReference>
<keyword evidence="11" id="KW-0234">DNA repair</keyword>
<proteinExistence type="inferred from homology"/>
<protein>
    <submittedName>
        <fullName evidence="16">ERCC4 domain-containing protein</fullName>
    </submittedName>
</protein>
<dbReference type="InterPro" id="IPR006166">
    <property type="entry name" value="ERCC4_domain"/>
</dbReference>
<dbReference type="FunFam" id="1.10.150.670:FF:000004">
    <property type="entry name" value="Crossover junction endonuclease EME1"/>
    <property type="match status" value="1"/>
</dbReference>
<evidence type="ECO:0000256" key="6">
    <source>
        <dbReference type="ARBA" id="ARBA00022759"/>
    </source>
</evidence>
<evidence type="ECO:0000256" key="9">
    <source>
        <dbReference type="ARBA" id="ARBA00022842"/>
    </source>
</evidence>
<dbReference type="Proteomes" id="UP000325672">
    <property type="component" value="Unassembled WGS sequence"/>
</dbReference>
<dbReference type="OrthoDB" id="343092at2759"/>
<evidence type="ECO:0000256" key="8">
    <source>
        <dbReference type="ARBA" id="ARBA00022801"/>
    </source>
</evidence>
<keyword evidence="12" id="KW-0539">Nucleus</keyword>
<feature type="compositionally biased region" description="Polar residues" evidence="14">
    <location>
        <begin position="497"/>
        <end position="511"/>
    </location>
</feature>
<feature type="region of interest" description="Disordered" evidence="14">
    <location>
        <begin position="489"/>
        <end position="531"/>
    </location>
</feature>
<dbReference type="GO" id="GO:0003677">
    <property type="term" value="F:DNA binding"/>
    <property type="evidence" value="ECO:0007669"/>
    <property type="project" value="InterPro"/>
</dbReference>
<dbReference type="Gene3D" id="1.10.150.670">
    <property type="entry name" value="Crossover junction endonuclease EME1, DNA-binding domain"/>
    <property type="match status" value="1"/>
</dbReference>
<dbReference type="GO" id="GO:0000712">
    <property type="term" value="P:resolution of meiotic recombination intermediates"/>
    <property type="evidence" value="ECO:0007669"/>
    <property type="project" value="TreeGrafter"/>
</dbReference>
<evidence type="ECO:0000256" key="11">
    <source>
        <dbReference type="ARBA" id="ARBA00023204"/>
    </source>
</evidence>
<evidence type="ECO:0000256" key="13">
    <source>
        <dbReference type="ARBA" id="ARBA00023254"/>
    </source>
</evidence>
<dbReference type="GO" id="GO:0006302">
    <property type="term" value="P:double-strand break repair"/>
    <property type="evidence" value="ECO:0007669"/>
    <property type="project" value="TreeGrafter"/>
</dbReference>